<feature type="region of interest" description="Disordered" evidence="7">
    <location>
        <begin position="55"/>
        <end position="81"/>
    </location>
</feature>
<accession>A0A0C9XM08</accession>
<feature type="compositionally biased region" description="Basic residues" evidence="7">
    <location>
        <begin position="413"/>
        <end position="428"/>
    </location>
</feature>
<dbReference type="InterPro" id="IPR000571">
    <property type="entry name" value="Znf_CCCH"/>
</dbReference>
<dbReference type="InterPro" id="IPR036855">
    <property type="entry name" value="Znf_CCCH_sf"/>
</dbReference>
<dbReference type="Proteomes" id="UP000054477">
    <property type="component" value="Unassembled WGS sequence"/>
</dbReference>
<dbReference type="InterPro" id="IPR011990">
    <property type="entry name" value="TPR-like_helical_dom_sf"/>
</dbReference>
<dbReference type="PROSITE" id="PS50103">
    <property type="entry name" value="ZF_C3H1"/>
    <property type="match status" value="2"/>
</dbReference>
<dbReference type="SMART" id="SM00028">
    <property type="entry name" value="TPR"/>
    <property type="match status" value="3"/>
</dbReference>
<dbReference type="EMBL" id="KN838590">
    <property type="protein sequence ID" value="KIK02589.1"/>
    <property type="molecule type" value="Genomic_DNA"/>
</dbReference>
<dbReference type="InterPro" id="IPR019734">
    <property type="entry name" value="TPR_rpt"/>
</dbReference>
<feature type="region of interest" description="Disordered" evidence="7">
    <location>
        <begin position="379"/>
        <end position="485"/>
    </location>
</feature>
<dbReference type="PANTHER" id="PTHR46423:SF1">
    <property type="entry name" value="RNA POLYMERASE II-ASSOCIATED PROTEIN 3"/>
    <property type="match status" value="1"/>
</dbReference>
<evidence type="ECO:0000256" key="4">
    <source>
        <dbReference type="ARBA" id="ARBA00022833"/>
    </source>
</evidence>
<feature type="zinc finger region" description="C3H1-type" evidence="6">
    <location>
        <begin position="308"/>
        <end position="336"/>
    </location>
</feature>
<dbReference type="OrthoDB" id="629492at2759"/>
<dbReference type="Gene3D" id="3.30.1370.210">
    <property type="match status" value="1"/>
</dbReference>
<feature type="repeat" description="TPR" evidence="5">
    <location>
        <begin position="137"/>
        <end position="170"/>
    </location>
</feature>
<dbReference type="GO" id="GO:0101031">
    <property type="term" value="C:protein folding chaperone complex"/>
    <property type="evidence" value="ECO:0007669"/>
    <property type="project" value="TreeGrafter"/>
</dbReference>
<dbReference type="STRING" id="1095629.A0A0C9XM08"/>
<dbReference type="SUPFAM" id="SSF90229">
    <property type="entry name" value="CCCH zinc finger"/>
    <property type="match status" value="1"/>
</dbReference>
<evidence type="ECO:0000313" key="10">
    <source>
        <dbReference type="Proteomes" id="UP000054477"/>
    </source>
</evidence>
<evidence type="ECO:0000256" key="5">
    <source>
        <dbReference type="PROSITE-ProRule" id="PRU00339"/>
    </source>
</evidence>
<dbReference type="GO" id="GO:0008270">
    <property type="term" value="F:zinc ion binding"/>
    <property type="evidence" value="ECO:0007669"/>
    <property type="project" value="UniProtKB-KW"/>
</dbReference>
<keyword evidence="3 5" id="KW-0802">TPR repeat</keyword>
<dbReference type="PANTHER" id="PTHR46423">
    <property type="entry name" value="RNA POLYMERASE II-ASSOCIATED PROTEIN 3"/>
    <property type="match status" value="1"/>
</dbReference>
<feature type="compositionally biased region" description="Polar residues" evidence="7">
    <location>
        <begin position="396"/>
        <end position="412"/>
    </location>
</feature>
<feature type="domain" description="C3H1-type" evidence="8">
    <location>
        <begin position="279"/>
        <end position="301"/>
    </location>
</feature>
<gene>
    <name evidence="9" type="ORF">K443DRAFT_677445</name>
</gene>
<proteinExistence type="predicted"/>
<sequence>MKTPTTAVETTPFQVPADSILNTFVATDVLMKTIPTTTTDSKHVPTPADAILKNPFNTDAADPQDIASESEPPTPALHPTNEELRVARAEKRAGKRAEKHANAEDLKKQGDVLFSAEQYQEAYIPYLEATQVWPSNPTYWILLCTTYVKLEWYEEAAHSATRALTLEPKSSEARYLRGVARLEQKLLNAAKTDFETVLAHAPTHLPSQTSLSRTVAAIASSRTLGSHVLAPSIVDDVTKDLDFGYPHYPTGEDDALDVLDDDDGYSDSSDCLHVGNGVPCRFYNHAGCVRGAECAFSHAPDERSIRDELGKNVCTYFLLSSCKFGAHQCVYSHSTAYLPKKGWWTTEEKKDKIKAVMAIAEERKRVQNELEWQMRQLERERRAKGKGSAKKDGAKTQTQAPKDNEDTATGTTQKKKSKARHSKRKSKSKTKDKSTAVVLPDDKAAPEVKADNGVPSVPFTDYNLASPVVPRPDALEVEESTPLPY</sequence>
<reference evidence="10" key="2">
    <citation type="submission" date="2015-01" db="EMBL/GenBank/DDBJ databases">
        <title>Evolutionary Origins and Diversification of the Mycorrhizal Mutualists.</title>
        <authorList>
            <consortium name="DOE Joint Genome Institute"/>
            <consortium name="Mycorrhizal Genomics Consortium"/>
            <person name="Kohler A."/>
            <person name="Kuo A."/>
            <person name="Nagy L.G."/>
            <person name="Floudas D."/>
            <person name="Copeland A."/>
            <person name="Barry K.W."/>
            <person name="Cichocki N."/>
            <person name="Veneault-Fourrey C."/>
            <person name="LaButti K."/>
            <person name="Lindquist E.A."/>
            <person name="Lipzen A."/>
            <person name="Lundell T."/>
            <person name="Morin E."/>
            <person name="Murat C."/>
            <person name="Riley R."/>
            <person name="Ohm R."/>
            <person name="Sun H."/>
            <person name="Tunlid A."/>
            <person name="Henrissat B."/>
            <person name="Grigoriev I.V."/>
            <person name="Hibbett D.S."/>
            <person name="Martin F."/>
        </authorList>
    </citation>
    <scope>NUCLEOTIDE SEQUENCE [LARGE SCALE GENOMIC DNA]</scope>
    <source>
        <strain evidence="10">LaAM-08-1</strain>
    </source>
</reference>
<dbReference type="PROSITE" id="PS50005">
    <property type="entry name" value="TPR"/>
    <property type="match status" value="1"/>
</dbReference>
<dbReference type="AlphaFoldDB" id="A0A0C9XM08"/>
<feature type="compositionally biased region" description="Basic and acidic residues" evidence="7">
    <location>
        <begin position="429"/>
        <end position="450"/>
    </location>
</feature>
<reference evidence="9 10" key="1">
    <citation type="submission" date="2014-04" db="EMBL/GenBank/DDBJ databases">
        <authorList>
            <consortium name="DOE Joint Genome Institute"/>
            <person name="Kuo A."/>
            <person name="Kohler A."/>
            <person name="Nagy L.G."/>
            <person name="Floudas D."/>
            <person name="Copeland A."/>
            <person name="Barry K.W."/>
            <person name="Cichocki N."/>
            <person name="Veneault-Fourrey C."/>
            <person name="LaButti K."/>
            <person name="Lindquist E.A."/>
            <person name="Lipzen A."/>
            <person name="Lundell T."/>
            <person name="Morin E."/>
            <person name="Murat C."/>
            <person name="Sun H."/>
            <person name="Tunlid A."/>
            <person name="Henrissat B."/>
            <person name="Grigoriev I.V."/>
            <person name="Hibbett D.S."/>
            <person name="Martin F."/>
            <person name="Nordberg H.P."/>
            <person name="Cantor M.N."/>
            <person name="Hua S.X."/>
        </authorList>
    </citation>
    <scope>NUCLEOTIDE SEQUENCE [LARGE SCALE GENOMIC DNA]</scope>
    <source>
        <strain evidence="9 10">LaAM-08-1</strain>
    </source>
</reference>
<keyword evidence="4 6" id="KW-0862">Zinc</keyword>
<evidence type="ECO:0000256" key="6">
    <source>
        <dbReference type="PROSITE-ProRule" id="PRU00723"/>
    </source>
</evidence>
<evidence type="ECO:0000259" key="8">
    <source>
        <dbReference type="PROSITE" id="PS50103"/>
    </source>
</evidence>
<keyword evidence="1 6" id="KW-0479">Metal-binding</keyword>
<evidence type="ECO:0000313" key="9">
    <source>
        <dbReference type="EMBL" id="KIK02589.1"/>
    </source>
</evidence>
<evidence type="ECO:0000256" key="3">
    <source>
        <dbReference type="ARBA" id="ARBA00022803"/>
    </source>
</evidence>
<dbReference type="HOGENOM" id="CLU_562674_0_0_1"/>
<name>A0A0C9XM08_9AGAR</name>
<dbReference type="SMART" id="SM00356">
    <property type="entry name" value="ZnF_C3H1"/>
    <property type="match status" value="2"/>
</dbReference>
<dbReference type="Gene3D" id="1.25.40.10">
    <property type="entry name" value="Tetratricopeptide repeat domain"/>
    <property type="match status" value="1"/>
</dbReference>
<protein>
    <recommendedName>
        <fullName evidence="8">C3H1-type domain-containing protein</fullName>
    </recommendedName>
</protein>
<dbReference type="SUPFAM" id="SSF48452">
    <property type="entry name" value="TPR-like"/>
    <property type="match status" value="1"/>
</dbReference>
<keyword evidence="10" id="KW-1185">Reference proteome</keyword>
<organism evidence="9 10">
    <name type="scientific">Laccaria amethystina LaAM-08-1</name>
    <dbReference type="NCBI Taxonomy" id="1095629"/>
    <lineage>
        <taxon>Eukaryota</taxon>
        <taxon>Fungi</taxon>
        <taxon>Dikarya</taxon>
        <taxon>Basidiomycota</taxon>
        <taxon>Agaricomycotina</taxon>
        <taxon>Agaricomycetes</taxon>
        <taxon>Agaricomycetidae</taxon>
        <taxon>Agaricales</taxon>
        <taxon>Agaricineae</taxon>
        <taxon>Hydnangiaceae</taxon>
        <taxon>Laccaria</taxon>
    </lineage>
</organism>
<keyword evidence="2 6" id="KW-0863">Zinc-finger</keyword>
<evidence type="ECO:0000256" key="2">
    <source>
        <dbReference type="ARBA" id="ARBA00022771"/>
    </source>
</evidence>
<feature type="zinc finger region" description="C3H1-type" evidence="6">
    <location>
        <begin position="279"/>
        <end position="301"/>
    </location>
</feature>
<evidence type="ECO:0000256" key="1">
    <source>
        <dbReference type="ARBA" id="ARBA00022723"/>
    </source>
</evidence>
<feature type="domain" description="C3H1-type" evidence="8">
    <location>
        <begin position="308"/>
        <end position="336"/>
    </location>
</feature>
<dbReference type="InterPro" id="IPR051966">
    <property type="entry name" value="RPAP3"/>
</dbReference>
<evidence type="ECO:0000256" key="7">
    <source>
        <dbReference type="SAM" id="MobiDB-lite"/>
    </source>
</evidence>